<dbReference type="EMBL" id="BAAAYX010000003">
    <property type="protein sequence ID" value="GAA3696999.1"/>
    <property type="molecule type" value="Genomic_DNA"/>
</dbReference>
<dbReference type="Gene3D" id="3.40.50.1110">
    <property type="entry name" value="SGNH hydrolase"/>
    <property type="match status" value="1"/>
</dbReference>
<feature type="domain" description="SGNH hydrolase-type esterase" evidence="1">
    <location>
        <begin position="55"/>
        <end position="257"/>
    </location>
</feature>
<dbReference type="InterPro" id="IPR036514">
    <property type="entry name" value="SGNH_hydro_sf"/>
</dbReference>
<dbReference type="InterPro" id="IPR013830">
    <property type="entry name" value="SGNH_hydro"/>
</dbReference>
<evidence type="ECO:0000313" key="2">
    <source>
        <dbReference type="EMBL" id="GAA3696999.1"/>
    </source>
</evidence>
<reference evidence="3" key="1">
    <citation type="journal article" date="2019" name="Int. J. Syst. Evol. Microbiol.">
        <title>The Global Catalogue of Microorganisms (GCM) 10K type strain sequencing project: providing services to taxonomists for standard genome sequencing and annotation.</title>
        <authorList>
            <consortium name="The Broad Institute Genomics Platform"/>
            <consortium name="The Broad Institute Genome Sequencing Center for Infectious Disease"/>
            <person name="Wu L."/>
            <person name="Ma J."/>
        </authorList>
    </citation>
    <scope>NUCLEOTIDE SEQUENCE [LARGE SCALE GENOMIC DNA]</scope>
    <source>
        <strain evidence="3">JCM 16548</strain>
    </source>
</reference>
<keyword evidence="3" id="KW-1185">Reference proteome</keyword>
<protein>
    <recommendedName>
        <fullName evidence="1">SGNH hydrolase-type esterase domain-containing protein</fullName>
    </recommendedName>
</protein>
<dbReference type="Pfam" id="PF13472">
    <property type="entry name" value="Lipase_GDSL_2"/>
    <property type="match status" value="1"/>
</dbReference>
<organism evidence="2 3">
    <name type="scientific">Microlunatus aurantiacus</name>
    <dbReference type="NCBI Taxonomy" id="446786"/>
    <lineage>
        <taxon>Bacteria</taxon>
        <taxon>Bacillati</taxon>
        <taxon>Actinomycetota</taxon>
        <taxon>Actinomycetes</taxon>
        <taxon>Propionibacteriales</taxon>
        <taxon>Propionibacteriaceae</taxon>
        <taxon>Microlunatus</taxon>
    </lineage>
</organism>
<name>A0ABP7CYP5_9ACTN</name>
<comment type="caution">
    <text evidence="2">The sequence shown here is derived from an EMBL/GenBank/DDBJ whole genome shotgun (WGS) entry which is preliminary data.</text>
</comment>
<dbReference type="SUPFAM" id="SSF52266">
    <property type="entry name" value="SGNH hydrolase"/>
    <property type="match status" value="1"/>
</dbReference>
<dbReference type="CDD" id="cd00229">
    <property type="entry name" value="SGNH_hydrolase"/>
    <property type="match status" value="1"/>
</dbReference>
<dbReference type="Proteomes" id="UP001500051">
    <property type="component" value="Unassembled WGS sequence"/>
</dbReference>
<evidence type="ECO:0000259" key="1">
    <source>
        <dbReference type="Pfam" id="PF13472"/>
    </source>
</evidence>
<proteinExistence type="predicted"/>
<gene>
    <name evidence="2" type="ORF">GCM10022204_11160</name>
</gene>
<sequence length="274" mass="28630">MRRLVAVLGWVSVLVLVAAAVLVRLHGVEPTAAHRSTPPSATTPAATGPLHLLGFGDSVMAGAGCDCDDFLRRTGDLLERRTGRAVVTVNDSANGETAADLLGDLRTDDGFTAEIGAADVIVLTIGANDLGPALDDWVGDACERSCYDPEVRAMGSRLSAILAIVDREKRASATVFVVSYWNVFRDGDVGAGNYDRGYLAWSDQVTRDANTTICRTADLADATCVDLYAPFKGADGTKDPTPLLADDGDHPNDAGTALIATVVAAAVERRGSLG</sequence>
<evidence type="ECO:0000313" key="3">
    <source>
        <dbReference type="Proteomes" id="UP001500051"/>
    </source>
</evidence>
<accession>A0ABP7CYP5</accession>